<evidence type="ECO:0000313" key="1">
    <source>
        <dbReference type="Ensembl" id="ENSJJAP00000014487.1"/>
    </source>
</evidence>
<reference evidence="1" key="1">
    <citation type="submission" date="2025-08" db="UniProtKB">
        <authorList>
            <consortium name="Ensembl"/>
        </authorList>
    </citation>
    <scope>IDENTIFICATION</scope>
</reference>
<dbReference type="Proteomes" id="UP000694385">
    <property type="component" value="Unassembled WGS sequence"/>
</dbReference>
<dbReference type="OMA" id="MIQSYLC"/>
<sequence length="201" mass="21532">MGCKCCKMIQSNLFDPVQVPSPGFVNEVNSCKLEEDDMVRLKDKQNSEVLVPKDALANSGCMKRMDSRVRTAGLPQQAPLPQEDTGGGPGVGKHGVAVNGISPMATLQSVMRSRSHQRDSGSWANTVDVAHLAQPFLESEGHRGQGCVLLPSEVTQATGHGDCRTSCEAKSLALAVADPLGPCAEHEENDCLCRKHPKDEE</sequence>
<accession>A0A8C5KV47</accession>
<dbReference type="PANTHER" id="PTHR16106">
    <property type="entry name" value="CHROMOSOME 4 OPEN READING FRAME 19"/>
    <property type="match status" value="1"/>
</dbReference>
<organism evidence="1 2">
    <name type="scientific">Jaculus jaculus</name>
    <name type="common">Lesser Egyptian jerboa</name>
    <dbReference type="NCBI Taxonomy" id="51337"/>
    <lineage>
        <taxon>Eukaryota</taxon>
        <taxon>Metazoa</taxon>
        <taxon>Chordata</taxon>
        <taxon>Craniata</taxon>
        <taxon>Vertebrata</taxon>
        <taxon>Euteleostomi</taxon>
        <taxon>Mammalia</taxon>
        <taxon>Eutheria</taxon>
        <taxon>Euarchontoglires</taxon>
        <taxon>Glires</taxon>
        <taxon>Rodentia</taxon>
        <taxon>Myomorpha</taxon>
        <taxon>Dipodoidea</taxon>
        <taxon>Dipodidae</taxon>
        <taxon>Dipodinae</taxon>
        <taxon>Jaculus</taxon>
    </lineage>
</organism>
<dbReference type="Ensembl" id="ENSJJAT00000020989.1">
    <property type="protein sequence ID" value="ENSJJAP00000014487.1"/>
    <property type="gene ID" value="ENSJJAG00000016944.1"/>
</dbReference>
<keyword evidence="2" id="KW-1185">Reference proteome</keyword>
<dbReference type="AlphaFoldDB" id="A0A8C5KV47"/>
<reference evidence="1" key="2">
    <citation type="submission" date="2025-09" db="UniProtKB">
        <authorList>
            <consortium name="Ensembl"/>
        </authorList>
    </citation>
    <scope>IDENTIFICATION</scope>
</reference>
<dbReference type="InterPro" id="IPR031528">
    <property type="entry name" value="C4orf19"/>
</dbReference>
<evidence type="ECO:0000313" key="2">
    <source>
        <dbReference type="Proteomes" id="UP000694385"/>
    </source>
</evidence>
<dbReference type="GeneTree" id="ENSGT00390000013778"/>
<proteinExistence type="predicted"/>
<dbReference type="Pfam" id="PF15770">
    <property type="entry name" value="DUF4699"/>
    <property type="match status" value="1"/>
</dbReference>
<name>A0A8C5KV47_JACJA</name>
<protein>
    <submittedName>
        <fullName evidence="1">Uncharacterized protein</fullName>
    </submittedName>
</protein>
<dbReference type="PANTHER" id="PTHR16106:SF3">
    <property type="entry name" value="CHROMOSOME 4 OPEN READING FRAME 19"/>
    <property type="match status" value="1"/>
</dbReference>